<dbReference type="CDD" id="cd13117">
    <property type="entry name" value="POLO_box_2"/>
    <property type="match status" value="1"/>
</dbReference>
<evidence type="ECO:0000256" key="4">
    <source>
        <dbReference type="ARBA" id="ARBA00022490"/>
    </source>
</evidence>
<keyword evidence="12 19" id="KW-0067">ATP-binding</keyword>
<evidence type="ECO:0000259" key="23">
    <source>
        <dbReference type="PROSITE" id="PS50078"/>
    </source>
</evidence>
<keyword evidence="14" id="KW-0206">Cytoskeleton</keyword>
<gene>
    <name evidence="24" type="primary">PLK3</name>
    <name evidence="24" type="synonym">plk3</name>
</gene>
<dbReference type="PROSITE" id="PS50078">
    <property type="entry name" value="POLO_BOX"/>
    <property type="match status" value="2"/>
</dbReference>
<dbReference type="GO" id="GO:0005524">
    <property type="term" value="F:ATP binding"/>
    <property type="evidence" value="ECO:0007669"/>
    <property type="project" value="UniProtKB-UniRule"/>
</dbReference>
<evidence type="ECO:0000256" key="17">
    <source>
        <dbReference type="ARBA" id="ARBA00047802"/>
    </source>
</evidence>
<keyword evidence="6 20" id="KW-0808">Transferase</keyword>
<protein>
    <recommendedName>
        <fullName evidence="20">Serine/threonine-protein kinase PLK</fullName>
        <ecNumber evidence="20">2.7.11.21</ecNumber>
    </recommendedName>
    <alternativeName>
        <fullName evidence="20">Polo-like kinase</fullName>
    </alternativeName>
</protein>
<keyword evidence="16" id="KW-0131">Cell cycle</keyword>
<evidence type="ECO:0000256" key="9">
    <source>
        <dbReference type="ARBA" id="ARBA00022741"/>
    </source>
</evidence>
<keyword evidence="15" id="KW-0539">Nucleus</keyword>
<evidence type="ECO:0000256" key="16">
    <source>
        <dbReference type="ARBA" id="ARBA00023306"/>
    </source>
</evidence>
<keyword evidence="5 20" id="KW-0723">Serine/threonine-protein kinase</keyword>
<reference evidence="24" key="1">
    <citation type="submission" date="2019-06" db="EMBL/GenBank/DDBJ databases">
        <authorList>
            <consortium name="Wellcome Sanger Institute Data Sharing"/>
        </authorList>
    </citation>
    <scope>NUCLEOTIDE SEQUENCE [LARGE SCALE GENOMIC DNA]</scope>
</reference>
<evidence type="ECO:0000256" key="8">
    <source>
        <dbReference type="ARBA" id="ARBA00022737"/>
    </source>
</evidence>
<evidence type="ECO:0000313" key="24">
    <source>
        <dbReference type="Ensembl" id="ENSMMDP00005003974.1"/>
    </source>
</evidence>
<dbReference type="Pfam" id="PF00069">
    <property type="entry name" value="Pkinase"/>
    <property type="match status" value="1"/>
</dbReference>
<evidence type="ECO:0000313" key="25">
    <source>
        <dbReference type="Proteomes" id="UP000472263"/>
    </source>
</evidence>
<proteinExistence type="inferred from homology"/>
<feature type="binding site" evidence="19">
    <location>
        <position position="93"/>
    </location>
    <ligand>
        <name>ATP</name>
        <dbReference type="ChEBI" id="CHEBI:30616"/>
    </ligand>
</feature>
<dbReference type="EC" id="2.7.11.21" evidence="20"/>
<evidence type="ECO:0000256" key="20">
    <source>
        <dbReference type="RuleBase" id="RU361162"/>
    </source>
</evidence>
<dbReference type="SUPFAM" id="SSF56112">
    <property type="entry name" value="Protein kinase-like (PK-like)"/>
    <property type="match status" value="1"/>
</dbReference>
<feature type="domain" description="Protein kinase" evidence="22">
    <location>
        <begin position="64"/>
        <end position="316"/>
    </location>
</feature>
<evidence type="ECO:0000256" key="7">
    <source>
        <dbReference type="ARBA" id="ARBA00022703"/>
    </source>
</evidence>
<name>A0A667WU16_9TELE</name>
<dbReference type="SUPFAM" id="SSF82615">
    <property type="entry name" value="Polo-box domain"/>
    <property type="match status" value="2"/>
</dbReference>
<evidence type="ECO:0000256" key="21">
    <source>
        <dbReference type="SAM" id="MobiDB-lite"/>
    </source>
</evidence>
<dbReference type="InterPro" id="IPR033695">
    <property type="entry name" value="POLO_box_2"/>
</dbReference>
<comment type="similarity">
    <text evidence="20">Belongs to the protein kinase superfamily. Ser/Thr protein kinase family. CDC5/Polo subfamily.</text>
</comment>
<dbReference type="PANTHER" id="PTHR24345">
    <property type="entry name" value="SERINE/THREONINE-PROTEIN KINASE PLK"/>
    <property type="match status" value="1"/>
</dbReference>
<comment type="catalytic activity">
    <reaction evidence="18">
        <text>L-seryl-[protein] + ATP = O-phospho-L-seryl-[protein] + ADP + H(+)</text>
        <dbReference type="Rhea" id="RHEA:17989"/>
        <dbReference type="Rhea" id="RHEA-COMP:9863"/>
        <dbReference type="Rhea" id="RHEA-COMP:11604"/>
        <dbReference type="ChEBI" id="CHEBI:15378"/>
        <dbReference type="ChEBI" id="CHEBI:29999"/>
        <dbReference type="ChEBI" id="CHEBI:30616"/>
        <dbReference type="ChEBI" id="CHEBI:83421"/>
        <dbReference type="ChEBI" id="CHEBI:456216"/>
        <dbReference type="EC" id="2.7.11.21"/>
    </reaction>
</comment>
<evidence type="ECO:0000256" key="1">
    <source>
        <dbReference type="ARBA" id="ARBA00004300"/>
    </source>
</evidence>
<keyword evidence="25" id="KW-1185">Reference proteome</keyword>
<keyword evidence="4" id="KW-0963">Cytoplasm</keyword>
<keyword evidence="8" id="KW-0677">Repeat</keyword>
<feature type="domain" description="POLO box" evidence="23">
    <location>
        <begin position="574"/>
        <end position="659"/>
    </location>
</feature>
<dbReference type="GO" id="GO:0000922">
    <property type="term" value="C:spindle pole"/>
    <property type="evidence" value="ECO:0007669"/>
    <property type="project" value="TreeGrafter"/>
</dbReference>
<dbReference type="PANTHER" id="PTHR24345:SF42">
    <property type="entry name" value="SERINE_THREONINE-PROTEIN KINASE PLK3"/>
    <property type="match status" value="1"/>
</dbReference>
<dbReference type="CDD" id="cd13118">
    <property type="entry name" value="POLO_box_1"/>
    <property type="match status" value="1"/>
</dbReference>
<dbReference type="PROSITE" id="PS00108">
    <property type="entry name" value="PROTEIN_KINASE_ST"/>
    <property type="match status" value="1"/>
</dbReference>
<dbReference type="InterPro" id="IPR017441">
    <property type="entry name" value="Protein_kinase_ATP_BS"/>
</dbReference>
<dbReference type="GO" id="GO:0044819">
    <property type="term" value="P:mitotic G1/S transition checkpoint signaling"/>
    <property type="evidence" value="ECO:0007669"/>
    <property type="project" value="TreeGrafter"/>
</dbReference>
<evidence type="ECO:0000256" key="14">
    <source>
        <dbReference type="ARBA" id="ARBA00023212"/>
    </source>
</evidence>
<dbReference type="InterPro" id="IPR008271">
    <property type="entry name" value="Ser/Thr_kinase_AS"/>
</dbReference>
<evidence type="ECO:0000256" key="13">
    <source>
        <dbReference type="ARBA" id="ARBA00023034"/>
    </source>
</evidence>
<dbReference type="Ensembl" id="ENSMMDT00005004086.1">
    <property type="protein sequence ID" value="ENSMMDP00005003974.1"/>
    <property type="gene ID" value="ENSMMDG00005001739.1"/>
</dbReference>
<dbReference type="GO" id="GO:0023051">
    <property type="term" value="P:regulation of signaling"/>
    <property type="evidence" value="ECO:0007669"/>
    <property type="project" value="UniProtKB-ARBA"/>
</dbReference>
<comment type="catalytic activity">
    <reaction evidence="17 20">
        <text>L-threonyl-[protein] + ATP = O-phospho-L-threonyl-[protein] + ADP + H(+)</text>
        <dbReference type="Rhea" id="RHEA:46608"/>
        <dbReference type="Rhea" id="RHEA-COMP:11060"/>
        <dbReference type="Rhea" id="RHEA-COMP:11605"/>
        <dbReference type="ChEBI" id="CHEBI:15378"/>
        <dbReference type="ChEBI" id="CHEBI:30013"/>
        <dbReference type="ChEBI" id="CHEBI:30616"/>
        <dbReference type="ChEBI" id="CHEBI:61977"/>
        <dbReference type="ChEBI" id="CHEBI:456216"/>
        <dbReference type="EC" id="2.7.11.21"/>
    </reaction>
</comment>
<dbReference type="GO" id="GO:0006915">
    <property type="term" value="P:apoptotic process"/>
    <property type="evidence" value="ECO:0007669"/>
    <property type="project" value="UniProtKB-KW"/>
</dbReference>
<dbReference type="Proteomes" id="UP000472263">
    <property type="component" value="Chromosome 17"/>
</dbReference>
<accession>A0A667WU16</accession>
<evidence type="ECO:0000256" key="6">
    <source>
        <dbReference type="ARBA" id="ARBA00022679"/>
    </source>
</evidence>
<evidence type="ECO:0000256" key="2">
    <source>
        <dbReference type="ARBA" id="ARBA00004555"/>
    </source>
</evidence>
<dbReference type="GO" id="GO:0005794">
    <property type="term" value="C:Golgi apparatus"/>
    <property type="evidence" value="ECO:0007669"/>
    <property type="project" value="UniProtKB-SubCell"/>
</dbReference>
<reference evidence="24" key="2">
    <citation type="submission" date="2025-08" db="UniProtKB">
        <authorList>
            <consortium name="Ensembl"/>
        </authorList>
    </citation>
    <scope>IDENTIFICATION</scope>
</reference>
<dbReference type="GO" id="GO:0005813">
    <property type="term" value="C:centrosome"/>
    <property type="evidence" value="ECO:0007669"/>
    <property type="project" value="UniProtKB-SubCell"/>
</dbReference>
<evidence type="ECO:0000256" key="11">
    <source>
        <dbReference type="ARBA" id="ARBA00022777"/>
    </source>
</evidence>
<dbReference type="Pfam" id="PF00659">
    <property type="entry name" value="POLO_box"/>
    <property type="match status" value="2"/>
</dbReference>
<organism evidence="24 25">
    <name type="scientific">Myripristis murdjan</name>
    <name type="common">pinecone soldierfish</name>
    <dbReference type="NCBI Taxonomy" id="586833"/>
    <lineage>
        <taxon>Eukaryota</taxon>
        <taxon>Metazoa</taxon>
        <taxon>Chordata</taxon>
        <taxon>Craniata</taxon>
        <taxon>Vertebrata</taxon>
        <taxon>Euteleostomi</taxon>
        <taxon>Actinopterygii</taxon>
        <taxon>Neopterygii</taxon>
        <taxon>Teleostei</taxon>
        <taxon>Neoteleostei</taxon>
        <taxon>Acanthomorphata</taxon>
        <taxon>Holocentriformes</taxon>
        <taxon>Holocentridae</taxon>
        <taxon>Myripristis</taxon>
    </lineage>
</organism>
<evidence type="ECO:0000256" key="15">
    <source>
        <dbReference type="ARBA" id="ARBA00023242"/>
    </source>
</evidence>
<dbReference type="GO" id="GO:0010646">
    <property type="term" value="P:regulation of cell communication"/>
    <property type="evidence" value="ECO:0007669"/>
    <property type="project" value="UniProtKB-ARBA"/>
</dbReference>
<dbReference type="GO" id="GO:0006974">
    <property type="term" value="P:DNA damage response"/>
    <property type="evidence" value="ECO:0007669"/>
    <property type="project" value="UniProtKB-KW"/>
</dbReference>
<evidence type="ECO:0000256" key="10">
    <source>
        <dbReference type="ARBA" id="ARBA00022763"/>
    </source>
</evidence>
<comment type="subcellular location">
    <subcellularLocation>
        <location evidence="1">Cytoplasm</location>
        <location evidence="1">Cytoskeleton</location>
        <location evidence="1">Microtubule organizing center</location>
        <location evidence="1">Centrosome</location>
    </subcellularLocation>
    <subcellularLocation>
        <location evidence="2">Golgi apparatus</location>
    </subcellularLocation>
    <subcellularLocation>
        <location evidence="3">Nucleus</location>
        <location evidence="3">Nucleolus</location>
    </subcellularLocation>
</comment>
<dbReference type="GO" id="GO:0000776">
    <property type="term" value="C:kinetochore"/>
    <property type="evidence" value="ECO:0007669"/>
    <property type="project" value="TreeGrafter"/>
</dbReference>
<dbReference type="PROSITE" id="PS50011">
    <property type="entry name" value="PROTEIN_KINASE_DOM"/>
    <property type="match status" value="1"/>
</dbReference>
<dbReference type="GO" id="GO:0090166">
    <property type="term" value="P:Golgi disassembly"/>
    <property type="evidence" value="ECO:0007669"/>
    <property type="project" value="TreeGrafter"/>
</dbReference>
<feature type="compositionally biased region" description="Polar residues" evidence="21">
    <location>
        <begin position="397"/>
        <end position="406"/>
    </location>
</feature>
<dbReference type="Gene3D" id="1.10.510.10">
    <property type="entry name" value="Transferase(Phosphotransferase) domain 1"/>
    <property type="match status" value="1"/>
</dbReference>
<feature type="region of interest" description="Disordered" evidence="21">
    <location>
        <begin position="397"/>
        <end position="422"/>
    </location>
</feature>
<keyword evidence="11 20" id="KW-0418">Kinase</keyword>
<reference evidence="24" key="3">
    <citation type="submission" date="2025-09" db="UniProtKB">
        <authorList>
            <consortium name="Ensembl"/>
        </authorList>
    </citation>
    <scope>IDENTIFICATION</scope>
</reference>
<dbReference type="InterPro" id="IPR000959">
    <property type="entry name" value="POLO_box_dom"/>
</dbReference>
<dbReference type="SMART" id="SM00220">
    <property type="entry name" value="S_TKc"/>
    <property type="match status" value="1"/>
</dbReference>
<keyword evidence="13" id="KW-0333">Golgi apparatus</keyword>
<keyword evidence="9 19" id="KW-0547">Nucleotide-binding</keyword>
<dbReference type="InterPro" id="IPR011009">
    <property type="entry name" value="Kinase-like_dom_sf"/>
</dbReference>
<dbReference type="GO" id="GO:0007052">
    <property type="term" value="P:mitotic spindle organization"/>
    <property type="evidence" value="ECO:0007669"/>
    <property type="project" value="TreeGrafter"/>
</dbReference>
<evidence type="ECO:0000259" key="22">
    <source>
        <dbReference type="PROSITE" id="PS50011"/>
    </source>
</evidence>
<dbReference type="PROSITE" id="PS00107">
    <property type="entry name" value="PROTEIN_KINASE_ATP"/>
    <property type="match status" value="1"/>
</dbReference>
<dbReference type="InterPro" id="IPR033701">
    <property type="entry name" value="POLO_box_1"/>
</dbReference>
<evidence type="ECO:0000256" key="3">
    <source>
        <dbReference type="ARBA" id="ARBA00004604"/>
    </source>
</evidence>
<evidence type="ECO:0000256" key="5">
    <source>
        <dbReference type="ARBA" id="ARBA00022527"/>
    </source>
</evidence>
<keyword evidence="7" id="KW-0053">Apoptosis</keyword>
<keyword evidence="10" id="KW-0227">DNA damage</keyword>
<evidence type="ECO:0000256" key="18">
    <source>
        <dbReference type="ARBA" id="ARBA00048347"/>
    </source>
</evidence>
<evidence type="ECO:0000256" key="19">
    <source>
        <dbReference type="PROSITE-ProRule" id="PRU10141"/>
    </source>
</evidence>
<dbReference type="GO" id="GO:0005730">
    <property type="term" value="C:nucleolus"/>
    <property type="evidence" value="ECO:0007669"/>
    <property type="project" value="UniProtKB-SubCell"/>
</dbReference>
<dbReference type="FunFam" id="3.30.1120.30:FF:000001">
    <property type="entry name" value="Serine/threonine-protein kinase PLK"/>
    <property type="match status" value="1"/>
</dbReference>
<dbReference type="Gene3D" id="3.30.200.20">
    <property type="entry name" value="Phosphorylase Kinase, domain 1"/>
    <property type="match status" value="1"/>
</dbReference>
<dbReference type="Gene3D" id="3.30.1120.30">
    <property type="entry name" value="POLO box domain"/>
    <property type="match status" value="2"/>
</dbReference>
<dbReference type="InterPro" id="IPR036947">
    <property type="entry name" value="POLO_box_dom_sf"/>
</dbReference>
<dbReference type="AlphaFoldDB" id="A0A667WU16"/>
<feature type="region of interest" description="Disordered" evidence="21">
    <location>
        <begin position="25"/>
        <end position="63"/>
    </location>
</feature>
<dbReference type="FunFam" id="1.10.510.10:FF:000189">
    <property type="entry name" value="Serine/threonine-protein kinase PLK"/>
    <property type="match status" value="1"/>
</dbReference>
<sequence length="660" mass="74935">MDTGCFTAAQRISCHTMNPDLFKPCPERGTQQTAAPVKTSRNKPEQSKPELAQVVTDSKTGRSYSKGKLLGKGGFARCYEMTDLANNKMYAVKVIPQARVSKPHQRDKITNEIELHKTLSHKHVVKFSHHFEDQENIYIFLELCSRKSLAHIWKARHTLTEPEVRYYLRQIISGLKYLHNRGILHRDLKLGNFFVNENMELRLGDFGLAAKLETVEQRKKTICGTPNYLAPEVLNRQGHGTESDVWSLGCVMYTLMCGNPPFETLDLKETYKCIKEVRYNLPSSLPPAAQKLISNILQKNPSDRLTLDQILNHEFFTKGFTPDKLPPSSCVMVPELHPPSPAKKFFTKMAKSLFGKKKAKGKQQKQQLVTDELEEWAIRFAIIRLLIFHLPNVPSPTGQLVSSVPLEQTPAEEESRKSISRSFKGTMASSTEPCEDVLTPAAVAESAMKVLNSCLTAMPSANRNPPCLSRPQSFLWVTKWVDYSNKYGFGYQLSNQSIGVLFNEGTHLSLCDQRKTVHYCLTNNKHFTFPASSLPEQLRSQKQIVELMANYMEQNLMEGGDLHCEEQSSAPPPLLLQWVKTDHALVMLFNNGTLQVNFYTDHTKIILCKSSDGSYLLTYISRERVSYTYLLSMLTEMGCSAELRHRLRYVVQLLQHHTDA</sequence>
<feature type="domain" description="POLO box" evidence="23">
    <location>
        <begin position="476"/>
        <end position="554"/>
    </location>
</feature>
<evidence type="ECO:0000256" key="12">
    <source>
        <dbReference type="ARBA" id="ARBA00022840"/>
    </source>
</evidence>
<dbReference type="InterPro" id="IPR000719">
    <property type="entry name" value="Prot_kinase_dom"/>
</dbReference>
<dbReference type="FunFam" id="3.30.200.20:FF:000091">
    <property type="entry name" value="Serine/threonine-protein kinase PLK"/>
    <property type="match status" value="1"/>
</dbReference>
<dbReference type="GO" id="GO:0004674">
    <property type="term" value="F:protein serine/threonine kinase activity"/>
    <property type="evidence" value="ECO:0007669"/>
    <property type="project" value="UniProtKB-KW"/>
</dbReference>
<dbReference type="GeneTree" id="ENSGT00940000159121"/>